<evidence type="ECO:0000256" key="2">
    <source>
        <dbReference type="ARBA" id="ARBA00023125"/>
    </source>
</evidence>
<reference evidence="5 6" key="1">
    <citation type="submission" date="2020-03" db="EMBL/GenBank/DDBJ databases">
        <title>Whole genome shotgun sequence of Phytohabitans houttuyneae NBRC 108639.</title>
        <authorList>
            <person name="Komaki H."/>
            <person name="Tamura T."/>
        </authorList>
    </citation>
    <scope>NUCLEOTIDE SEQUENCE [LARGE SCALE GENOMIC DNA]</scope>
    <source>
        <strain evidence="5 6">NBRC 108639</strain>
    </source>
</reference>
<reference evidence="5 6" key="2">
    <citation type="submission" date="2020-03" db="EMBL/GenBank/DDBJ databases">
        <authorList>
            <person name="Ichikawa N."/>
            <person name="Kimura A."/>
            <person name="Kitahashi Y."/>
            <person name="Uohara A."/>
        </authorList>
    </citation>
    <scope>NUCLEOTIDE SEQUENCE [LARGE SCALE GENOMIC DNA]</scope>
    <source>
        <strain evidence="5 6">NBRC 108639</strain>
    </source>
</reference>
<name>A0A6V8JU01_9ACTN</name>
<proteinExistence type="predicted"/>
<dbReference type="Pfam" id="PF12802">
    <property type="entry name" value="MarR_2"/>
    <property type="match status" value="1"/>
</dbReference>
<dbReference type="AlphaFoldDB" id="A0A6V8JU01"/>
<keyword evidence="2" id="KW-0238">DNA-binding</keyword>
<dbReference type="InterPro" id="IPR036390">
    <property type="entry name" value="WH_DNA-bd_sf"/>
</dbReference>
<dbReference type="PROSITE" id="PS50995">
    <property type="entry name" value="HTH_MARR_2"/>
    <property type="match status" value="1"/>
</dbReference>
<dbReference type="PANTHER" id="PTHR42756:SF1">
    <property type="entry name" value="TRANSCRIPTIONAL REPRESSOR OF EMRAB OPERON"/>
    <property type="match status" value="1"/>
</dbReference>
<evidence type="ECO:0000259" key="4">
    <source>
        <dbReference type="PROSITE" id="PS50995"/>
    </source>
</evidence>
<dbReference type="SMART" id="SM00347">
    <property type="entry name" value="HTH_MARR"/>
    <property type="match status" value="1"/>
</dbReference>
<dbReference type="PRINTS" id="PR00598">
    <property type="entry name" value="HTHMARR"/>
</dbReference>
<gene>
    <name evidence="5" type="ORF">Phou_001920</name>
</gene>
<dbReference type="PANTHER" id="PTHR42756">
    <property type="entry name" value="TRANSCRIPTIONAL REGULATOR, MARR"/>
    <property type="match status" value="1"/>
</dbReference>
<dbReference type="Gene3D" id="1.10.10.10">
    <property type="entry name" value="Winged helix-like DNA-binding domain superfamily/Winged helix DNA-binding domain"/>
    <property type="match status" value="1"/>
</dbReference>
<organism evidence="5 6">
    <name type="scientific">Phytohabitans houttuyneae</name>
    <dbReference type="NCBI Taxonomy" id="1076126"/>
    <lineage>
        <taxon>Bacteria</taxon>
        <taxon>Bacillati</taxon>
        <taxon>Actinomycetota</taxon>
        <taxon>Actinomycetes</taxon>
        <taxon>Micromonosporales</taxon>
        <taxon>Micromonosporaceae</taxon>
    </lineage>
</organism>
<dbReference type="InterPro" id="IPR000835">
    <property type="entry name" value="HTH_MarR-typ"/>
</dbReference>
<accession>A0A6V8JU01</accession>
<protein>
    <recommendedName>
        <fullName evidence="4">HTH marR-type domain-containing protein</fullName>
    </recommendedName>
</protein>
<keyword evidence="6" id="KW-1185">Reference proteome</keyword>
<dbReference type="SUPFAM" id="SSF46785">
    <property type="entry name" value="Winged helix' DNA-binding domain"/>
    <property type="match status" value="1"/>
</dbReference>
<dbReference type="EMBL" id="BLPF01000001">
    <property type="protein sequence ID" value="GFJ76012.1"/>
    <property type="molecule type" value="Genomic_DNA"/>
</dbReference>
<keyword evidence="3" id="KW-0804">Transcription</keyword>
<dbReference type="InterPro" id="IPR036388">
    <property type="entry name" value="WH-like_DNA-bd_sf"/>
</dbReference>
<dbReference type="GO" id="GO:0003677">
    <property type="term" value="F:DNA binding"/>
    <property type="evidence" value="ECO:0007669"/>
    <property type="project" value="UniProtKB-KW"/>
</dbReference>
<evidence type="ECO:0000256" key="1">
    <source>
        <dbReference type="ARBA" id="ARBA00023015"/>
    </source>
</evidence>
<feature type="domain" description="HTH marR-type" evidence="4">
    <location>
        <begin position="1"/>
        <end position="145"/>
    </location>
</feature>
<evidence type="ECO:0000256" key="3">
    <source>
        <dbReference type="ARBA" id="ARBA00023163"/>
    </source>
</evidence>
<comment type="caution">
    <text evidence="5">The sequence shown here is derived from an EMBL/GenBank/DDBJ whole genome shotgun (WGS) entry which is preliminary data.</text>
</comment>
<evidence type="ECO:0000313" key="5">
    <source>
        <dbReference type="EMBL" id="GFJ76012.1"/>
    </source>
</evidence>
<evidence type="ECO:0000313" key="6">
    <source>
        <dbReference type="Proteomes" id="UP000482800"/>
    </source>
</evidence>
<keyword evidence="1" id="KW-0805">Transcription regulation</keyword>
<sequence>MIPVMTTERPAYDGDFGWHLGVLLSGYQSLVVTVLGDFPHGPRGYQTLAAVVRGDQPSQLALATHLGIDRTVMTYLIDDLVRAGLVERQLNPADRRQRRVVPTAEGVGAYTDLERRVREAEDTLLGTLEPAERQALRHLLRRVACDVRNIEPVTDPCEAVDATLRQSARARS</sequence>
<dbReference type="Proteomes" id="UP000482800">
    <property type="component" value="Unassembled WGS sequence"/>
</dbReference>
<dbReference type="GO" id="GO:0003700">
    <property type="term" value="F:DNA-binding transcription factor activity"/>
    <property type="evidence" value="ECO:0007669"/>
    <property type="project" value="InterPro"/>
</dbReference>